<evidence type="ECO:0000313" key="2">
    <source>
        <dbReference type="EMBL" id="CAB4616974.1"/>
    </source>
</evidence>
<accession>A0A6J6I0G9</accession>
<dbReference type="Gene3D" id="1.10.150.80">
    <property type="entry name" value="HRDC domain"/>
    <property type="match status" value="2"/>
</dbReference>
<dbReference type="Pfam" id="PF00570">
    <property type="entry name" value="HRDC"/>
    <property type="match status" value="1"/>
</dbReference>
<dbReference type="Pfam" id="PF01612">
    <property type="entry name" value="DNA_pol_A_exo1"/>
    <property type="match status" value="1"/>
</dbReference>
<dbReference type="InterPro" id="IPR051086">
    <property type="entry name" value="RNase_D-like"/>
</dbReference>
<dbReference type="InterPro" id="IPR012337">
    <property type="entry name" value="RNaseH-like_sf"/>
</dbReference>
<dbReference type="InterPro" id="IPR044876">
    <property type="entry name" value="HRDC_dom_sf"/>
</dbReference>
<dbReference type="GO" id="GO:0008408">
    <property type="term" value="F:3'-5' exonuclease activity"/>
    <property type="evidence" value="ECO:0007669"/>
    <property type="project" value="InterPro"/>
</dbReference>
<dbReference type="EMBL" id="CAEZUV010000109">
    <property type="protein sequence ID" value="CAB4616974.1"/>
    <property type="molecule type" value="Genomic_DNA"/>
</dbReference>
<dbReference type="GO" id="GO:0000166">
    <property type="term" value="F:nucleotide binding"/>
    <property type="evidence" value="ECO:0007669"/>
    <property type="project" value="InterPro"/>
</dbReference>
<dbReference type="PANTHER" id="PTHR47649">
    <property type="entry name" value="RIBONUCLEASE D"/>
    <property type="match status" value="1"/>
</dbReference>
<dbReference type="InterPro" id="IPR036397">
    <property type="entry name" value="RNaseH_sf"/>
</dbReference>
<dbReference type="AlphaFoldDB" id="A0A6J6I0G9"/>
<dbReference type="CDD" id="cd06142">
    <property type="entry name" value="RNaseD_exo"/>
    <property type="match status" value="1"/>
</dbReference>
<dbReference type="InterPro" id="IPR002121">
    <property type="entry name" value="HRDC_dom"/>
</dbReference>
<dbReference type="GO" id="GO:0003676">
    <property type="term" value="F:nucleic acid binding"/>
    <property type="evidence" value="ECO:0007669"/>
    <property type="project" value="InterPro"/>
</dbReference>
<dbReference type="PANTHER" id="PTHR47649:SF1">
    <property type="entry name" value="RIBONUCLEASE D"/>
    <property type="match status" value="1"/>
</dbReference>
<protein>
    <submittedName>
        <fullName evidence="2">Unannotated protein</fullName>
    </submittedName>
</protein>
<evidence type="ECO:0000259" key="1">
    <source>
        <dbReference type="SMART" id="SM00474"/>
    </source>
</evidence>
<dbReference type="InterPro" id="IPR010997">
    <property type="entry name" value="HRDC-like_sf"/>
</dbReference>
<name>A0A6J6I0G9_9ZZZZ</name>
<sequence length="443" mass="49329">MELHPLVQLVAVAENEELPQAPAATPLLHPADGVPPIIDTEELFDAALTQLALGTGPFAFDAERASGYKYSARAYLIQIKRTNGGLHLIDPIAFGPGHRCFAALNQLIQGVEVILHASTQDLPCLREVGIHPTILFDTELGGRIAGLARVGLGPLLETLMGVSLAKEHSAVDWSTRPLPHDWLNYAALDVELLVELREKVYQLLVDAKKWKWAEEDFAAILAAPPAPPRIDPWRRTSGMHKVKKRNHMAVVRELWQARNEMAQDLDISPGRLLSDAAITEIAMNADKGPITNRKHLEKILRPLGLRARWLENAATWISCITDAIAMPEDQWPETRSKSDVLPPIKIWRERFPEKYAPLTHARFNLQVRAEELSIPLENMISPELVRRICWQPPEGSVQDALLALGARRWQAEIASPILEQALTEREPLEIPEVAAEAEAAPEE</sequence>
<reference evidence="2" key="1">
    <citation type="submission" date="2020-05" db="EMBL/GenBank/DDBJ databases">
        <authorList>
            <person name="Chiriac C."/>
            <person name="Salcher M."/>
            <person name="Ghai R."/>
            <person name="Kavagutti S V."/>
        </authorList>
    </citation>
    <scope>NUCLEOTIDE SEQUENCE</scope>
</reference>
<dbReference type="SUPFAM" id="SSF47819">
    <property type="entry name" value="HRDC-like"/>
    <property type="match status" value="1"/>
</dbReference>
<organism evidence="2">
    <name type="scientific">freshwater metagenome</name>
    <dbReference type="NCBI Taxonomy" id="449393"/>
    <lineage>
        <taxon>unclassified sequences</taxon>
        <taxon>metagenomes</taxon>
        <taxon>ecological metagenomes</taxon>
    </lineage>
</organism>
<feature type="domain" description="3'-5' exonuclease" evidence="1">
    <location>
        <begin position="35"/>
        <end position="205"/>
    </location>
</feature>
<dbReference type="Gene3D" id="3.30.420.10">
    <property type="entry name" value="Ribonuclease H-like superfamily/Ribonuclease H"/>
    <property type="match status" value="1"/>
</dbReference>
<dbReference type="InterPro" id="IPR041605">
    <property type="entry name" value="Exo_C"/>
</dbReference>
<proteinExistence type="predicted"/>
<dbReference type="InterPro" id="IPR002562">
    <property type="entry name" value="3'-5'_exonuclease_dom"/>
</dbReference>
<dbReference type="SMART" id="SM00474">
    <property type="entry name" value="35EXOc"/>
    <property type="match status" value="1"/>
</dbReference>
<gene>
    <name evidence="2" type="ORF">UFOPK1856_00753</name>
</gene>
<dbReference type="GO" id="GO:0006139">
    <property type="term" value="P:nucleobase-containing compound metabolic process"/>
    <property type="evidence" value="ECO:0007669"/>
    <property type="project" value="InterPro"/>
</dbReference>
<dbReference type="Pfam" id="PF18305">
    <property type="entry name" value="DNA_pol_A_exoN"/>
    <property type="match status" value="1"/>
</dbReference>
<dbReference type="SUPFAM" id="SSF53098">
    <property type="entry name" value="Ribonuclease H-like"/>
    <property type="match status" value="1"/>
</dbReference>